<keyword evidence="1" id="KW-0732">Signal</keyword>
<evidence type="ECO:0000256" key="1">
    <source>
        <dbReference type="SAM" id="SignalP"/>
    </source>
</evidence>
<evidence type="ECO:0000259" key="3">
    <source>
        <dbReference type="Pfam" id="PF07969"/>
    </source>
</evidence>
<feature type="domain" description="Amidohydrolase 3" evidence="3">
    <location>
        <begin position="406"/>
        <end position="618"/>
    </location>
</feature>
<name>A0A6L9LCL2_9BACT</name>
<dbReference type="PANTHER" id="PTHR46825">
    <property type="entry name" value="D-ALANYL-D-ALANINE-CARBOXYPEPTIDASE/ENDOPEPTIDASE AMPH"/>
    <property type="match status" value="1"/>
</dbReference>
<dbReference type="GO" id="GO:0016811">
    <property type="term" value="F:hydrolase activity, acting on carbon-nitrogen (but not peptide) bonds, in linear amides"/>
    <property type="evidence" value="ECO:0007669"/>
    <property type="project" value="InterPro"/>
</dbReference>
<dbReference type="Pfam" id="PF07969">
    <property type="entry name" value="Amidohydro_3"/>
    <property type="match status" value="2"/>
</dbReference>
<reference evidence="4 5" key="1">
    <citation type="submission" date="2020-02" db="EMBL/GenBank/DDBJ databases">
        <title>Draft genome sequence of two Spirosoma agri KCTC 52727 and Spirosoma terrae KCTC 52035.</title>
        <authorList>
            <person name="Rojas J."/>
            <person name="Ambika Manirajan B."/>
            <person name="Suarez C."/>
            <person name="Ratering S."/>
            <person name="Schnell S."/>
        </authorList>
    </citation>
    <scope>NUCLEOTIDE SEQUENCE [LARGE SCALE GENOMIC DNA]</scope>
    <source>
        <strain evidence="4 5">KCTC 52035</strain>
    </source>
</reference>
<protein>
    <submittedName>
        <fullName evidence="4">Serine hydrolase</fullName>
    </submittedName>
</protein>
<dbReference type="SUPFAM" id="SSF51338">
    <property type="entry name" value="Composite domain of metallo-dependent hydrolases"/>
    <property type="match status" value="1"/>
</dbReference>
<gene>
    <name evidence="4" type="ORF">GK108_20710</name>
</gene>
<dbReference type="RefSeq" id="WP_163952639.1">
    <property type="nucleotide sequence ID" value="NZ_JAAFZH010000010.1"/>
</dbReference>
<feature type="signal peptide" evidence="1">
    <location>
        <begin position="1"/>
        <end position="21"/>
    </location>
</feature>
<dbReference type="InterPro" id="IPR050491">
    <property type="entry name" value="AmpC-like"/>
</dbReference>
<dbReference type="AlphaFoldDB" id="A0A6L9LCL2"/>
<dbReference type="SUPFAM" id="SSF56601">
    <property type="entry name" value="beta-lactamase/transpeptidase-like"/>
    <property type="match status" value="1"/>
</dbReference>
<dbReference type="Proteomes" id="UP000474175">
    <property type="component" value="Unassembled WGS sequence"/>
</dbReference>
<dbReference type="InterPro" id="IPR012338">
    <property type="entry name" value="Beta-lactam/transpept-like"/>
</dbReference>
<dbReference type="Pfam" id="PF00144">
    <property type="entry name" value="Beta-lactamase"/>
    <property type="match status" value="1"/>
</dbReference>
<organism evidence="4 5">
    <name type="scientific">Spirosoma terrae</name>
    <dbReference type="NCBI Taxonomy" id="1968276"/>
    <lineage>
        <taxon>Bacteria</taxon>
        <taxon>Pseudomonadati</taxon>
        <taxon>Bacteroidota</taxon>
        <taxon>Cytophagia</taxon>
        <taxon>Cytophagales</taxon>
        <taxon>Cytophagaceae</taxon>
        <taxon>Spirosoma</taxon>
    </lineage>
</organism>
<evidence type="ECO:0000259" key="2">
    <source>
        <dbReference type="Pfam" id="PF00144"/>
    </source>
</evidence>
<dbReference type="PANTHER" id="PTHR46825:SF9">
    <property type="entry name" value="BETA-LACTAMASE-RELATED DOMAIN-CONTAINING PROTEIN"/>
    <property type="match status" value="1"/>
</dbReference>
<dbReference type="InterPro" id="IPR001466">
    <property type="entry name" value="Beta-lactam-related"/>
</dbReference>
<feature type="chain" id="PRO_5027075465" evidence="1">
    <location>
        <begin position="22"/>
        <end position="843"/>
    </location>
</feature>
<feature type="domain" description="Beta-lactamase-related" evidence="2">
    <location>
        <begin position="45"/>
        <end position="349"/>
    </location>
</feature>
<dbReference type="InterPro" id="IPR013108">
    <property type="entry name" value="Amidohydro_3"/>
</dbReference>
<dbReference type="InterPro" id="IPR023100">
    <property type="entry name" value="D-aminoacylase_insert_dom_sf"/>
</dbReference>
<dbReference type="Gene3D" id="3.30.1490.130">
    <property type="entry name" value="D-aminoacylase. Domain 3"/>
    <property type="match status" value="1"/>
</dbReference>
<dbReference type="Gene3D" id="3.20.20.140">
    <property type="entry name" value="Metal-dependent hydrolases"/>
    <property type="match status" value="1"/>
</dbReference>
<dbReference type="InterPro" id="IPR011059">
    <property type="entry name" value="Metal-dep_hydrolase_composite"/>
</dbReference>
<dbReference type="SUPFAM" id="SSF51556">
    <property type="entry name" value="Metallo-dependent hydrolases"/>
    <property type="match status" value="1"/>
</dbReference>
<dbReference type="Gene3D" id="3.40.710.10">
    <property type="entry name" value="DD-peptidase/beta-lactamase superfamily"/>
    <property type="match status" value="1"/>
</dbReference>
<dbReference type="CDD" id="cd01297">
    <property type="entry name" value="D-aminoacylase"/>
    <property type="match status" value="1"/>
</dbReference>
<dbReference type="EMBL" id="JAAFZH010000010">
    <property type="protein sequence ID" value="NDU97317.1"/>
    <property type="molecule type" value="Genomic_DNA"/>
</dbReference>
<keyword evidence="5" id="KW-1185">Reference proteome</keyword>
<sequence>MKPVPFTLLLIQLIVSYVVNAQSAAGSFENRLKALDSTLTVLHNQAVFSGVVLVADRGKISYKKALGISSSETNGLLSTSSAFNLASVSKQFIAMMIMQLQERSKLRYDEPVQTYLPDFPYPGITVRHLLTHTSGLPEYFDLAQKYLGPLDTLSNEGMLQLVHDHKPKLLFQPGEKWEYCNTGYVLLGSVITNVSGMPVETFFEQNIVRPLNLKNTYIYYHHSLTKPWNRVYGFQRENGKNKPNDLIRIDGVIGDGNVYSSAEDLLTWDQALYTEKLVKATTLREAFTPARLNSGATYPYGFGWMLEEDGKVLMHTGSWVGFRTLIIRYVDKKQTLIVLTNGSNGNGQVIRRTLEGNPVSLPKTQLITNVRLVDGTGTPARTAAVRMRGDKIWEIGELSPFPNESVLDGKGRVLAPGFIDSHSHHDWSLREHPEALAMVNQGITTIVVGQDGGGVPMDTIQARLKQEPVAVNLASYTGHAMLRHRVMGANGLYRTAKPEEVERMKQLLRTELANGSLGLATGLEYESAFFSNRDEVLQLAQVAADSGGRYISHIRSEDVMLDDAIDEIIEIGRATKMPVQISHLKIALRDKWGQSATMLAQLERARAEGVNITADCYPYEYWMSTIRVLFPKRDYTNPASAEFAVNQLFDPSQSVLVRFAANPAYAGKTVGDIATMRRESPAKTLMGLVAEASDYSTKNPDADGVEGIVAKSMDDADVKNFLAWPHTNICSDGADEGHPRGYGAFTRVLGRYVRDQKLMPLETAIQKMTSLSAEHLGLKNRGLIAPGYYADLVLFNPDTVQDNARIGNNKALSTGIDAVWVAGKMVYQDQKATGVRPGTLIRR</sequence>
<feature type="domain" description="Amidohydrolase 3" evidence="3">
    <location>
        <begin position="737"/>
        <end position="827"/>
    </location>
</feature>
<keyword evidence="4" id="KW-0378">Hydrolase</keyword>
<dbReference type="Gene3D" id="2.30.40.10">
    <property type="entry name" value="Urease, subunit C, domain 1"/>
    <property type="match status" value="1"/>
</dbReference>
<evidence type="ECO:0000313" key="5">
    <source>
        <dbReference type="Proteomes" id="UP000474175"/>
    </source>
</evidence>
<comment type="caution">
    <text evidence="4">The sequence shown here is derived from an EMBL/GenBank/DDBJ whole genome shotgun (WGS) entry which is preliminary data.</text>
</comment>
<dbReference type="InterPro" id="IPR032466">
    <property type="entry name" value="Metal_Hydrolase"/>
</dbReference>
<accession>A0A6L9LCL2</accession>
<evidence type="ECO:0000313" key="4">
    <source>
        <dbReference type="EMBL" id="NDU97317.1"/>
    </source>
</evidence>
<proteinExistence type="predicted"/>